<evidence type="ECO:0000256" key="3">
    <source>
        <dbReference type="ARBA" id="ARBA00022679"/>
    </source>
</evidence>
<dbReference type="PANTHER" id="PTHR48050:SF13">
    <property type="entry name" value="STEROL 3-BETA-GLUCOSYLTRANSFERASE UGT80A2"/>
    <property type="match status" value="1"/>
</dbReference>
<feature type="domain" description="Erythromycin biosynthesis protein CIII-like N-terminal" evidence="5">
    <location>
        <begin position="22"/>
        <end position="220"/>
    </location>
</feature>
<dbReference type="InterPro" id="IPR050426">
    <property type="entry name" value="Glycosyltransferase_28"/>
</dbReference>
<evidence type="ECO:0000313" key="6">
    <source>
        <dbReference type="EMBL" id="SHG44344.1"/>
    </source>
</evidence>
<reference evidence="6 7" key="1">
    <citation type="submission" date="2016-11" db="EMBL/GenBank/DDBJ databases">
        <authorList>
            <person name="Jaros S."/>
            <person name="Januszkiewicz K."/>
            <person name="Wedrychowicz H."/>
        </authorList>
    </citation>
    <scope>NUCLEOTIDE SEQUENCE [LARGE SCALE GENOMIC DNA]</scope>
    <source>
        <strain evidence="6 7">DSM 44523</strain>
    </source>
</reference>
<dbReference type="InterPro" id="IPR010610">
    <property type="entry name" value="EryCIII-like_C"/>
</dbReference>
<dbReference type="CDD" id="cd03784">
    <property type="entry name" value="GT1_Gtf-like"/>
    <property type="match status" value="1"/>
</dbReference>
<evidence type="ECO:0000259" key="5">
    <source>
        <dbReference type="Pfam" id="PF21036"/>
    </source>
</evidence>
<dbReference type="PANTHER" id="PTHR48050">
    <property type="entry name" value="STEROL 3-BETA-GLUCOSYLTRANSFERASE"/>
    <property type="match status" value="1"/>
</dbReference>
<dbReference type="OrthoDB" id="5488434at2"/>
<proteinExistence type="inferred from homology"/>
<dbReference type="RefSeq" id="WP_073487607.1">
    <property type="nucleotide sequence ID" value="NZ_FQVN01000009.1"/>
</dbReference>
<dbReference type="GO" id="GO:0017000">
    <property type="term" value="P:antibiotic biosynthetic process"/>
    <property type="evidence" value="ECO:0007669"/>
    <property type="project" value="UniProtKB-ARBA"/>
</dbReference>
<dbReference type="GO" id="GO:0008194">
    <property type="term" value="F:UDP-glycosyltransferase activity"/>
    <property type="evidence" value="ECO:0007669"/>
    <property type="project" value="InterPro"/>
</dbReference>
<dbReference type="SUPFAM" id="SSF53756">
    <property type="entry name" value="UDP-Glycosyltransferase/glycogen phosphorylase"/>
    <property type="match status" value="1"/>
</dbReference>
<dbReference type="FunFam" id="3.40.50.2000:FF:000072">
    <property type="entry name" value="Glycosyl transferase"/>
    <property type="match status" value="1"/>
</dbReference>
<protein>
    <submittedName>
        <fullName evidence="6">UDP:flavonoid glycosyltransferase YjiC, YdhE family</fullName>
    </submittedName>
</protein>
<dbReference type="STRING" id="2017.SAMN05444320_10943"/>
<feature type="domain" description="Erythromycin biosynthesis protein CIII-like C-terminal" evidence="4">
    <location>
        <begin position="232"/>
        <end position="368"/>
    </location>
</feature>
<dbReference type="Gene3D" id="3.40.50.2000">
    <property type="entry name" value="Glycogen Phosphorylase B"/>
    <property type="match status" value="2"/>
</dbReference>
<evidence type="ECO:0000256" key="1">
    <source>
        <dbReference type="ARBA" id="ARBA00006962"/>
    </source>
</evidence>
<evidence type="ECO:0000259" key="4">
    <source>
        <dbReference type="Pfam" id="PF06722"/>
    </source>
</evidence>
<dbReference type="Pfam" id="PF21036">
    <property type="entry name" value="EryCIII-like_N"/>
    <property type="match status" value="1"/>
</dbReference>
<organism evidence="6 7">
    <name type="scientific">Streptoalloteichus hindustanus</name>
    <dbReference type="NCBI Taxonomy" id="2017"/>
    <lineage>
        <taxon>Bacteria</taxon>
        <taxon>Bacillati</taxon>
        <taxon>Actinomycetota</taxon>
        <taxon>Actinomycetes</taxon>
        <taxon>Pseudonocardiales</taxon>
        <taxon>Pseudonocardiaceae</taxon>
        <taxon>Streptoalloteichus</taxon>
    </lineage>
</organism>
<dbReference type="Pfam" id="PF06722">
    <property type="entry name" value="EryCIII-like_C"/>
    <property type="match status" value="1"/>
</dbReference>
<comment type="similarity">
    <text evidence="1">Belongs to the glycosyltransferase 28 family.</text>
</comment>
<gene>
    <name evidence="6" type="ORF">SAMN05444320_10943</name>
</gene>
<dbReference type="AlphaFoldDB" id="A0A1M5JUX1"/>
<dbReference type="EMBL" id="FQVN01000009">
    <property type="protein sequence ID" value="SHG44344.1"/>
    <property type="molecule type" value="Genomic_DNA"/>
</dbReference>
<dbReference type="InterPro" id="IPR002213">
    <property type="entry name" value="UDP_glucos_trans"/>
</dbReference>
<keyword evidence="3 6" id="KW-0808">Transferase</keyword>
<keyword evidence="2" id="KW-0328">Glycosyltransferase</keyword>
<evidence type="ECO:0000256" key="2">
    <source>
        <dbReference type="ARBA" id="ARBA00022676"/>
    </source>
</evidence>
<dbReference type="InterPro" id="IPR048284">
    <property type="entry name" value="EryCIII-like_N"/>
</dbReference>
<evidence type="ECO:0000313" key="7">
    <source>
        <dbReference type="Proteomes" id="UP000184501"/>
    </source>
</evidence>
<dbReference type="GO" id="GO:0016758">
    <property type="term" value="F:hexosyltransferase activity"/>
    <property type="evidence" value="ECO:0007669"/>
    <property type="project" value="UniProtKB-ARBA"/>
</dbReference>
<sequence length="372" mass="39594">MRVLLTASPGLGHLFPLINFAWTLRASGHEVLVATAAETTDAAVAAGLPAVDLAPDFSFEPLSAPLAPRFAALTPEDRSGPKLIEIGTDLFAAVAENLVDRAVDLADHWRPDLVVHSPMDGVGLFVAARRGIPVINHEYGVSAMAERTELVRTKMAATYERFGVAHEAPRGALLSVAPPSMYTGERQPWTMRYVPYNAGGRLPEWLLVERTRPRVAVTLGTVFKNVTALRNLVTAADGMDAEFVLALGGADPEPLGALPDNVRVVDWVPLSVLLDVSDAVVHHGGSGTTMTALASGLPQIVLPQGADQHFNAIAVAKRGVGLTPEETALDREVLTALLSDEGLRSVATEVRAEIDALPTPCQLVPRLIDSLF</sequence>
<name>A0A1M5JUX1_STRHI</name>
<dbReference type="Proteomes" id="UP000184501">
    <property type="component" value="Unassembled WGS sequence"/>
</dbReference>
<keyword evidence="7" id="KW-1185">Reference proteome</keyword>
<accession>A0A1M5JUX1</accession>